<dbReference type="PROSITE" id="PS50181">
    <property type="entry name" value="FBOX"/>
    <property type="match status" value="1"/>
</dbReference>
<dbReference type="PROSITE" id="PS50297">
    <property type="entry name" value="ANK_REP_REGION"/>
    <property type="match status" value="1"/>
</dbReference>
<dbReference type="Pfam" id="PF00023">
    <property type="entry name" value="Ank"/>
    <property type="match status" value="1"/>
</dbReference>
<dbReference type="InterPro" id="IPR036047">
    <property type="entry name" value="F-box-like_dom_sf"/>
</dbReference>
<dbReference type="PANTHER" id="PTHR24148:SF82">
    <property type="entry name" value="HETEROKARYON INCOMPATIBILITY DOMAIN-CONTAINING PROTEIN"/>
    <property type="match status" value="1"/>
</dbReference>
<dbReference type="Gene3D" id="1.25.40.20">
    <property type="entry name" value="Ankyrin repeat-containing domain"/>
    <property type="match status" value="2"/>
</dbReference>
<dbReference type="InterPro" id="IPR001810">
    <property type="entry name" value="F-box_dom"/>
</dbReference>
<gene>
    <name evidence="4" type="ORF">FHETE_845</name>
</gene>
<dbReference type="Pfam" id="PF06985">
    <property type="entry name" value="HET"/>
    <property type="match status" value="1"/>
</dbReference>
<dbReference type="OrthoDB" id="2157530at2759"/>
<keyword evidence="5" id="KW-1185">Reference proteome</keyword>
<keyword evidence="1" id="KW-0040">ANK repeat</keyword>
<dbReference type="CDD" id="cd09917">
    <property type="entry name" value="F-box_SF"/>
    <property type="match status" value="1"/>
</dbReference>
<name>A0A8H5X2V5_FUSHE</name>
<dbReference type="EMBL" id="JAAGWQ010000012">
    <property type="protein sequence ID" value="KAF5679428.1"/>
    <property type="molecule type" value="Genomic_DNA"/>
</dbReference>
<dbReference type="InterPro" id="IPR010730">
    <property type="entry name" value="HET"/>
</dbReference>
<protein>
    <submittedName>
        <fullName evidence="4">Heterokaryon incompatibility protein het-6</fullName>
    </submittedName>
</protein>
<dbReference type="PROSITE" id="PS50088">
    <property type="entry name" value="ANK_REPEAT"/>
    <property type="match status" value="1"/>
</dbReference>
<dbReference type="Pfam" id="PF12937">
    <property type="entry name" value="F-box-like"/>
    <property type="match status" value="1"/>
</dbReference>
<feature type="domain" description="F-box" evidence="3">
    <location>
        <begin position="1655"/>
        <end position="1704"/>
    </location>
</feature>
<comment type="caution">
    <text evidence="4">The sequence shown here is derived from an EMBL/GenBank/DDBJ whole genome shotgun (WGS) entry which is preliminary data.</text>
</comment>
<dbReference type="SUPFAM" id="SSF81383">
    <property type="entry name" value="F-box domain"/>
    <property type="match status" value="1"/>
</dbReference>
<dbReference type="InterPro" id="IPR002110">
    <property type="entry name" value="Ankyrin_rpt"/>
</dbReference>
<dbReference type="SMART" id="SM00248">
    <property type="entry name" value="ANK"/>
    <property type="match status" value="6"/>
</dbReference>
<dbReference type="Pfam" id="PF26639">
    <property type="entry name" value="Het-6_barrel"/>
    <property type="match status" value="1"/>
</dbReference>
<dbReference type="PANTHER" id="PTHR24148">
    <property type="entry name" value="ANKYRIN REPEAT DOMAIN-CONTAINING PROTEIN 39 HOMOLOG-RELATED"/>
    <property type="match status" value="1"/>
</dbReference>
<proteinExistence type="predicted"/>
<dbReference type="Proteomes" id="UP000567885">
    <property type="component" value="Unassembled WGS sequence"/>
</dbReference>
<feature type="repeat" description="ANK" evidence="1">
    <location>
        <begin position="150"/>
        <end position="182"/>
    </location>
</feature>
<dbReference type="SUPFAM" id="SSF48403">
    <property type="entry name" value="Ankyrin repeat"/>
    <property type="match status" value="2"/>
</dbReference>
<reference evidence="4 5" key="1">
    <citation type="submission" date="2020-05" db="EMBL/GenBank/DDBJ databases">
        <title>Identification and distribution of gene clusters putatively required for synthesis of sphingolipid metabolism inhibitors in phylogenetically diverse species of the filamentous fungus Fusarium.</title>
        <authorList>
            <person name="Kim H.-S."/>
            <person name="Busman M."/>
            <person name="Brown D.W."/>
            <person name="Divon H."/>
            <person name="Uhlig S."/>
            <person name="Proctor R.H."/>
        </authorList>
    </citation>
    <scope>NUCLEOTIDE SEQUENCE [LARGE SCALE GENOMIC DNA]</scope>
    <source>
        <strain evidence="4 5">NRRL 20693</strain>
    </source>
</reference>
<evidence type="ECO:0000313" key="5">
    <source>
        <dbReference type="Proteomes" id="UP000567885"/>
    </source>
</evidence>
<feature type="region of interest" description="Disordered" evidence="2">
    <location>
        <begin position="1351"/>
        <end position="1380"/>
    </location>
</feature>
<dbReference type="InterPro" id="IPR052895">
    <property type="entry name" value="HetReg/Transcr_Mod"/>
</dbReference>
<dbReference type="InterPro" id="IPR036770">
    <property type="entry name" value="Ankyrin_rpt-contain_sf"/>
</dbReference>
<evidence type="ECO:0000256" key="2">
    <source>
        <dbReference type="SAM" id="MobiDB-lite"/>
    </source>
</evidence>
<evidence type="ECO:0000256" key="1">
    <source>
        <dbReference type="PROSITE-ProRule" id="PRU00023"/>
    </source>
</evidence>
<organism evidence="4 5">
    <name type="scientific">Fusarium heterosporum</name>
    <dbReference type="NCBI Taxonomy" id="42747"/>
    <lineage>
        <taxon>Eukaryota</taxon>
        <taxon>Fungi</taxon>
        <taxon>Dikarya</taxon>
        <taxon>Ascomycota</taxon>
        <taxon>Pezizomycotina</taxon>
        <taxon>Sordariomycetes</taxon>
        <taxon>Hypocreomycetidae</taxon>
        <taxon>Hypocreales</taxon>
        <taxon>Nectriaceae</taxon>
        <taxon>Fusarium</taxon>
        <taxon>Fusarium heterosporum species complex</taxon>
    </lineage>
</organism>
<sequence>MPATQEETNVSTTDDQIIVTAGEWILNLCSGKGSLDEDKLLTRLEQVKLDEFFNHYGQSPVFKYYYVESVRQCLSKEPKPEYQLVRTLLEMDVSRTLFVKEDDVLQVAIKAARVAPVYLGKDPAKSCPELFDMVKLLMAHGASVQCLDDNGYSPLSYACVLGYEELFRFLIASGADTSTIHKRITPAQVVKERDATESSPGDEQDEQINLLKVTLDALISPENIVDMTWVSWPPGVDFDGPLWDLDVEATWGGIILYLLEQGLSYAKHDPGLVMLLHIACYIGSANCAEKLLNYGVATDIAGPQMVEGGQGRTSTFGTAMHAAAAGRNLSIISKLISRGESSNLQRPCIFNRGSIKGDFTPVEISIQATGDESQDDFLNFVQGFLSQAKDLEKSDYEPVLASCVEMDILDYAKNLLEQGVRLPEVPTGVRSVEMVQLLVSYGIDLDAAALQRKVLRIGRLDLLRWCVNEYGPLLPSDPKSWGEIAQNLLRYSFKNLDDLKYLITEYPGPHIDSVLIPKVGPRSGEKKALKTSWLDLALVEDNIKAIRFILDAGADPTCPGLPHDARDRLRKNGRDSFRTTIVKRLDIVQILEKRFSKDDNWSIPSYADTRYRIAQAVERQKLAWEGHVDNVLRHRQDIPHVSQKRNAHTSLSSQESAVGLYLPLGSSSSFRLLELQPSSNAMEPLVGRLINSDITFQPDYEALSYAWGDCADVNYIKIDDCDIAITPNLHLALIHLRATDNVRVLWIDALCINQSVHGERNQQVRIMGDIYKSARQVIVWLGEAADDSHLVFEHLKDSLDESLDDSPVVTESKRRAWNALVKRPWFFRTWVIQEISLARRAVIMCGKDSTLWRNLEQGWKEDFSSGANGLSSVRTAPGNKPDHPLTGFDPDEHVWRLRLLEFGSDPISILRYSRVCQTSEIRDRIYGILGLFEPGFIVVDYDLAVEDIFTQFTEGVIRRTGNLRILEHLGVERTYKDLPSWVPDFTDCSTLSLPGRSWYPGYGKDPFNIRTADGEQFDIPRQDLTAKHLPGLAFMGDGRLLIRGKMIDTIKDVGPELPIGITYAPGTEQFAHVMKKWESLAATLILTWDSSLESSVTSMYASTISAANESDLLNIQVGFTQWYRLCGAGILESSDPSMLLRNNEFYLWWLSQGTCDTEDSDRDEEDSEDDTEKIGYDLREFAEKMAFASYGHCLFTTEAGSMGLTSPRARAGDKIVYFPGADEPFVLRKEDDRKGWKLVNDCHLHGLDLEKLFENSEHLVEDFVISRIRTPTEPPSAAWNVDGANYPGFHGWPDEPGDCQECTTVDRTPEDPHFFQLEHFAWPESDDEDDPDWLPEDQDLSEIDIFEYDSGSEHAESEGSQRESHQVSDSNIDEESRSQGERHLEINTADKYPLTQLHQPEWPERLPHGTWHSRRVYYTGDRESVQRGFFPEADGKPYVPTEHVAAPSCRSLLGINGNVLSVQQMKNCRNVRFLIPKPPGWQAEETDEVFEKDSKFCISGESNGSTLTVHKNFQSWRSFYPPRHGIHELSTSWEFVDYGCYDSDMLFPLPVHSYCLDMYAKASYQRLGRVNLDGLWYWRDEHGRVMSNPSAYGLDYELKRKPEAVMKAREDYHMQWKNFPGDEWLAANPVEIPFVDQVMDSCATTINEAPRQASDTGMLTLPNELLSQIMSYFGLNDLNAVALTCHRMHQQSQSIFKEHVIRDMPWLWELRDGTAYPISPDRPVTWDPLCPLGFMPPELPPGLQREGAETALWKQITDEFPEMEEVGETVKAINCQRREEILAPYQAKEKSLLQEWHVFRSSVAGWITQRARDDISEASVDWRRLWRFFHPATTKLHGIRNRALIWERCELILHCIATAHEKGVIADIDAILHERLLDPSYQAWRTDLQIDD</sequence>
<evidence type="ECO:0000259" key="3">
    <source>
        <dbReference type="PROSITE" id="PS50181"/>
    </source>
</evidence>
<feature type="compositionally biased region" description="Basic and acidic residues" evidence="2">
    <location>
        <begin position="1351"/>
        <end position="1366"/>
    </location>
</feature>
<accession>A0A8H5X2V5</accession>
<evidence type="ECO:0000313" key="4">
    <source>
        <dbReference type="EMBL" id="KAF5679428.1"/>
    </source>
</evidence>